<dbReference type="Gene3D" id="3.40.50.10610">
    <property type="entry name" value="ABC-type transport auxiliary lipoprotein component"/>
    <property type="match status" value="1"/>
</dbReference>
<dbReference type="AlphaFoldDB" id="A0AAE9KCB8"/>
<evidence type="ECO:0000313" key="1">
    <source>
        <dbReference type="EMBL" id="UOG58712.1"/>
    </source>
</evidence>
<sequence length="189" mass="21297">MKYSIFIILFLLSFLIECTSGHRFEKKQISKSLDVVLQEVSDLLKKQIETSSKNLSPEKKNMFKLAVLPLFNENGLITALGTTISSRLITKMYDPGKILLVEKSQLERLIDEQSFQKSGLVLSNQNLEIGRLSGADLILLGTVQFDDQSFLLQLRVVSLQSGEILAATESVFNSDDSLYNQYRTVKSQQ</sequence>
<dbReference type="InterPro" id="IPR005534">
    <property type="entry name" value="Curli_assmbl/transp-comp_CsgG"/>
</dbReference>
<evidence type="ECO:0000313" key="2">
    <source>
        <dbReference type="Proteomes" id="UP000829829"/>
    </source>
</evidence>
<gene>
    <name evidence="1" type="ORF">MAL03_18825</name>
</gene>
<protein>
    <submittedName>
        <fullName evidence="1">CsgG/HfaB family protein</fullName>
    </submittedName>
</protein>
<reference evidence="1" key="1">
    <citation type="submission" date="2022-02" db="EMBL/GenBank/DDBJ databases">
        <title>The genetically variable rfb locus in Leptospira is a mobile cassette and a molecular signature of serovar identity.</title>
        <authorList>
            <person name="Nieves C."/>
            <person name="Vincent A.T."/>
            <person name="Zarantonelli L."/>
            <person name="Picardeau M."/>
            <person name="Veyrier F.J."/>
            <person name="Buschiazzo A."/>
        </authorList>
    </citation>
    <scope>NUCLEOTIDE SEQUENCE</scope>
    <source>
        <strain evidence="1">IP1512017</strain>
    </source>
</reference>
<accession>A0AAE9KCB8</accession>
<dbReference type="RefSeq" id="WP_002155813.1">
    <property type="nucleotide sequence ID" value="NZ_CP091948.1"/>
</dbReference>
<dbReference type="Proteomes" id="UP000829829">
    <property type="component" value="Chromosome 2"/>
</dbReference>
<dbReference type="EMBL" id="CP091958">
    <property type="protein sequence ID" value="UOG58712.1"/>
    <property type="molecule type" value="Genomic_DNA"/>
</dbReference>
<name>A0AAE9KCB8_9LEPT</name>
<dbReference type="GO" id="GO:0030288">
    <property type="term" value="C:outer membrane-bounded periplasmic space"/>
    <property type="evidence" value="ECO:0007669"/>
    <property type="project" value="InterPro"/>
</dbReference>
<dbReference type="Pfam" id="PF03783">
    <property type="entry name" value="CsgG"/>
    <property type="match status" value="1"/>
</dbReference>
<organism evidence="1 2">
    <name type="scientific">Leptospira noguchii</name>
    <dbReference type="NCBI Taxonomy" id="28182"/>
    <lineage>
        <taxon>Bacteria</taxon>
        <taxon>Pseudomonadati</taxon>
        <taxon>Spirochaetota</taxon>
        <taxon>Spirochaetia</taxon>
        <taxon>Leptospirales</taxon>
        <taxon>Leptospiraceae</taxon>
        <taxon>Leptospira</taxon>
    </lineage>
</organism>
<proteinExistence type="predicted"/>